<feature type="compositionally biased region" description="Low complexity" evidence="5">
    <location>
        <begin position="100"/>
        <end position="111"/>
    </location>
</feature>
<keyword evidence="8" id="KW-1185">Reference proteome</keyword>
<feature type="compositionally biased region" description="Acidic residues" evidence="5">
    <location>
        <begin position="38"/>
        <end position="52"/>
    </location>
</feature>
<dbReference type="STRING" id="34690.A0A182TN39"/>
<dbReference type="GO" id="GO:0009967">
    <property type="term" value="P:positive regulation of signal transduction"/>
    <property type="evidence" value="ECO:0007669"/>
    <property type="project" value="UniProtKB-ARBA"/>
</dbReference>
<dbReference type="GO" id="GO:0042393">
    <property type="term" value="F:histone binding"/>
    <property type="evidence" value="ECO:0007669"/>
    <property type="project" value="TreeGrafter"/>
</dbReference>
<dbReference type="SUPFAM" id="SSF52540">
    <property type="entry name" value="P-loop containing nucleoside triphosphate hydrolases"/>
    <property type="match status" value="1"/>
</dbReference>
<feature type="region of interest" description="Disordered" evidence="5">
    <location>
        <begin position="1"/>
        <end position="59"/>
    </location>
</feature>
<dbReference type="Gene3D" id="3.40.50.300">
    <property type="entry name" value="P-loop containing nucleotide triphosphate hydrolases"/>
    <property type="match status" value="1"/>
</dbReference>
<dbReference type="GO" id="GO:0005634">
    <property type="term" value="C:nucleus"/>
    <property type="evidence" value="ECO:0007669"/>
    <property type="project" value="UniProtKB-SubCell"/>
</dbReference>
<dbReference type="GO" id="GO:0006355">
    <property type="term" value="P:regulation of DNA-templated transcription"/>
    <property type="evidence" value="ECO:0007669"/>
    <property type="project" value="InterPro"/>
</dbReference>
<feature type="compositionally biased region" description="Acidic residues" evidence="5">
    <location>
        <begin position="13"/>
        <end position="25"/>
    </location>
</feature>
<dbReference type="InterPro" id="IPR039187">
    <property type="entry name" value="SNO_AAA"/>
</dbReference>
<dbReference type="PANTHER" id="PTHR12706">
    <property type="entry name" value="STRAWBERRY NOTCH-RELATED"/>
    <property type="match status" value="1"/>
</dbReference>
<dbReference type="Pfam" id="PF13872">
    <property type="entry name" value="AAA_34"/>
    <property type="match status" value="1"/>
</dbReference>
<proteinExistence type="inferred from homology"/>
<evidence type="ECO:0000256" key="4">
    <source>
        <dbReference type="ARBA" id="ARBA00023242"/>
    </source>
</evidence>
<comment type="subcellular location">
    <subcellularLocation>
        <location evidence="1">Nucleus</location>
    </subcellularLocation>
</comment>
<dbReference type="VEuPathDB" id="VectorBase:AMEC005325"/>
<feature type="region of interest" description="Disordered" evidence="5">
    <location>
        <begin position="93"/>
        <end position="115"/>
    </location>
</feature>
<keyword evidence="3" id="KW-0175">Coiled coil</keyword>
<evidence type="ECO:0000256" key="3">
    <source>
        <dbReference type="ARBA" id="ARBA00023054"/>
    </source>
</evidence>
<accession>A0A182TN39</accession>
<evidence type="ECO:0000256" key="2">
    <source>
        <dbReference type="ARBA" id="ARBA00006992"/>
    </source>
</evidence>
<name>A0A182TN39_9DIPT</name>
<dbReference type="FunFam" id="3.40.50.300:FF:000282">
    <property type="entry name" value="Strawberry notch homolog 1 (Drosophila)"/>
    <property type="match status" value="1"/>
</dbReference>
<keyword evidence="4" id="KW-0539">Nucleus</keyword>
<dbReference type="PANTHER" id="PTHR12706:SF30">
    <property type="entry name" value="PROTEIN STRAWBERRY NOTCH-RELATED"/>
    <property type="match status" value="1"/>
</dbReference>
<evidence type="ECO:0000256" key="5">
    <source>
        <dbReference type="SAM" id="MobiDB-lite"/>
    </source>
</evidence>
<comment type="similarity">
    <text evidence="2">Belongs to the SBNO family.</text>
</comment>
<dbReference type="AlphaFoldDB" id="A0A182TN39"/>
<dbReference type="InterPro" id="IPR026741">
    <property type="entry name" value="SNO"/>
</dbReference>
<evidence type="ECO:0000259" key="6">
    <source>
        <dbReference type="Pfam" id="PF13872"/>
    </source>
</evidence>
<evidence type="ECO:0000256" key="1">
    <source>
        <dbReference type="ARBA" id="ARBA00004123"/>
    </source>
</evidence>
<feature type="domain" description="Strawberry notch AAA" evidence="6">
    <location>
        <begin position="289"/>
        <end position="547"/>
    </location>
</feature>
<dbReference type="GO" id="GO:0031490">
    <property type="term" value="F:chromatin DNA binding"/>
    <property type="evidence" value="ECO:0007669"/>
    <property type="project" value="TreeGrafter"/>
</dbReference>
<dbReference type="InterPro" id="IPR027417">
    <property type="entry name" value="P-loop_NTPase"/>
</dbReference>
<reference evidence="8" key="1">
    <citation type="submission" date="2014-01" db="EMBL/GenBank/DDBJ databases">
        <title>The Genome Sequence of Anopheles melas CM1001059_A (V2).</title>
        <authorList>
            <consortium name="The Broad Institute Genomics Platform"/>
            <person name="Neafsey D.E."/>
            <person name="Besansky N."/>
            <person name="Howell P."/>
            <person name="Walton C."/>
            <person name="Young S.K."/>
            <person name="Zeng Q."/>
            <person name="Gargeya S."/>
            <person name="Fitzgerald M."/>
            <person name="Haas B."/>
            <person name="Abouelleil A."/>
            <person name="Allen A.W."/>
            <person name="Alvarado L."/>
            <person name="Arachchi H.M."/>
            <person name="Berlin A.M."/>
            <person name="Chapman S.B."/>
            <person name="Gainer-Dewar J."/>
            <person name="Goldberg J."/>
            <person name="Griggs A."/>
            <person name="Gujja S."/>
            <person name="Hansen M."/>
            <person name="Howarth C."/>
            <person name="Imamovic A."/>
            <person name="Ireland A."/>
            <person name="Larimer J."/>
            <person name="McCowan C."/>
            <person name="Murphy C."/>
            <person name="Pearson M."/>
            <person name="Poon T.W."/>
            <person name="Priest M."/>
            <person name="Roberts A."/>
            <person name="Saif S."/>
            <person name="Shea T."/>
            <person name="Sisk P."/>
            <person name="Sykes S."/>
            <person name="Wortman J."/>
            <person name="Nusbaum C."/>
            <person name="Birren B."/>
        </authorList>
    </citation>
    <scope>NUCLEOTIDE SEQUENCE [LARGE SCALE GENOMIC DNA]</scope>
    <source>
        <strain evidence="8">CM1001059</strain>
    </source>
</reference>
<reference evidence="7" key="2">
    <citation type="submission" date="2020-05" db="UniProtKB">
        <authorList>
            <consortium name="EnsemblMetazoa"/>
        </authorList>
    </citation>
    <scope>IDENTIFICATION</scope>
    <source>
        <strain evidence="7">CM1001059</strain>
    </source>
</reference>
<dbReference type="Proteomes" id="UP000075902">
    <property type="component" value="Unassembled WGS sequence"/>
</dbReference>
<organism evidence="7 8">
    <name type="scientific">Anopheles melas</name>
    <dbReference type="NCBI Taxonomy" id="34690"/>
    <lineage>
        <taxon>Eukaryota</taxon>
        <taxon>Metazoa</taxon>
        <taxon>Ecdysozoa</taxon>
        <taxon>Arthropoda</taxon>
        <taxon>Hexapoda</taxon>
        <taxon>Insecta</taxon>
        <taxon>Pterygota</taxon>
        <taxon>Neoptera</taxon>
        <taxon>Endopterygota</taxon>
        <taxon>Diptera</taxon>
        <taxon>Nematocera</taxon>
        <taxon>Culicoidea</taxon>
        <taxon>Culicidae</taxon>
        <taxon>Anophelinae</taxon>
        <taxon>Anopheles</taxon>
    </lineage>
</organism>
<evidence type="ECO:0000313" key="7">
    <source>
        <dbReference type="EnsemblMetazoa" id="AMEC005325-PA"/>
    </source>
</evidence>
<protein>
    <recommendedName>
        <fullName evidence="6">Strawberry notch AAA domain-containing protein</fullName>
    </recommendedName>
</protein>
<sequence>MNRMALKKSSYGMEEDDDDEEEEADEKVGGGRGGGDSTDSDFDDDEDPDEIEVPGGGKDLATVATLTKKYKTEAAAGTSTVAGTGFGMAATGISSKSDAKQQQQQPGQKVQPAPPVLNKLAGGNFIIKQPSKDSIAGVMVASGGGLIAGNSNRTASAIGTAMKPTGGSRLTGPVGTGTGGSVEMSGLGGYGGNSSIGGGGSSGAIGSDSVNKIMTNQLMLQNLQAMLVANPHYLTSGIPTQLLSQMVMADPSKLQLNQMPEEEEAEDEEMGVAETYAEYWPAKLKIGKKHPDPVVETASLSSVEPSDVYYQLSIPPETINGGLLSALQLESITYASQAHAHLLPDGTRAGFLIGDGAGVGKGRTIAGIIYENYLKGRKKSIWISVSNDLRYDAERDLRDIGAGKIEVLALNKLKYAKINSTVNHNVKKGVIFGTYSALIGESQSTAGKYKSRLKQLLQWCGPDFDGVIVFDECHKAKNLCPVGSSKPTKTGLTALELQNKLPKARVVYASATGASEPRNMAYMVRLGIWGQGTPFPSFNDFIQAVEK</sequence>
<dbReference type="EnsemblMetazoa" id="AMEC005325-RA">
    <property type="protein sequence ID" value="AMEC005325-PA"/>
    <property type="gene ID" value="AMEC005325"/>
</dbReference>
<evidence type="ECO:0000313" key="8">
    <source>
        <dbReference type="Proteomes" id="UP000075902"/>
    </source>
</evidence>